<proteinExistence type="predicted"/>
<protein>
    <submittedName>
        <fullName evidence="2">Uncharacterized protein</fullName>
    </submittedName>
</protein>
<dbReference type="Proteomes" id="UP000070444">
    <property type="component" value="Unassembled WGS sequence"/>
</dbReference>
<feature type="compositionally biased region" description="Acidic residues" evidence="1">
    <location>
        <begin position="89"/>
        <end position="107"/>
    </location>
</feature>
<dbReference type="EMBL" id="KQ964552">
    <property type="protein sequence ID" value="KXN69005.1"/>
    <property type="molecule type" value="Genomic_DNA"/>
</dbReference>
<feature type="region of interest" description="Disordered" evidence="1">
    <location>
        <begin position="82"/>
        <end position="112"/>
    </location>
</feature>
<name>A0A137P1R5_CONC2</name>
<organism evidence="2 3">
    <name type="scientific">Conidiobolus coronatus (strain ATCC 28846 / CBS 209.66 / NRRL 28638)</name>
    <name type="common">Delacroixia coronata</name>
    <dbReference type="NCBI Taxonomy" id="796925"/>
    <lineage>
        <taxon>Eukaryota</taxon>
        <taxon>Fungi</taxon>
        <taxon>Fungi incertae sedis</taxon>
        <taxon>Zoopagomycota</taxon>
        <taxon>Entomophthoromycotina</taxon>
        <taxon>Entomophthoromycetes</taxon>
        <taxon>Entomophthorales</taxon>
        <taxon>Ancylistaceae</taxon>
        <taxon>Conidiobolus</taxon>
    </lineage>
</organism>
<dbReference type="OrthoDB" id="5563016at2759"/>
<reference evidence="2 3" key="1">
    <citation type="journal article" date="2015" name="Genome Biol. Evol.">
        <title>Phylogenomic analyses indicate that early fungi evolved digesting cell walls of algal ancestors of land plants.</title>
        <authorList>
            <person name="Chang Y."/>
            <person name="Wang S."/>
            <person name="Sekimoto S."/>
            <person name="Aerts A.L."/>
            <person name="Choi C."/>
            <person name="Clum A."/>
            <person name="LaButti K.M."/>
            <person name="Lindquist E.A."/>
            <person name="Yee Ngan C."/>
            <person name="Ohm R.A."/>
            <person name="Salamov A.A."/>
            <person name="Grigoriev I.V."/>
            <person name="Spatafora J.W."/>
            <person name="Berbee M.L."/>
        </authorList>
    </citation>
    <scope>NUCLEOTIDE SEQUENCE [LARGE SCALE GENOMIC DNA]</scope>
    <source>
        <strain evidence="2 3">NRRL 28638</strain>
    </source>
</reference>
<evidence type="ECO:0000313" key="3">
    <source>
        <dbReference type="Proteomes" id="UP000070444"/>
    </source>
</evidence>
<evidence type="ECO:0000256" key="1">
    <source>
        <dbReference type="SAM" id="MobiDB-lite"/>
    </source>
</evidence>
<keyword evidence="3" id="KW-1185">Reference proteome</keyword>
<sequence length="271" mass="30371">MLSTTNNSTIKMKSRRSTKIWNALRSLFNGESEEDPAKKAFHSRLFSYKDPMADTSLKYNIVWNPPSIVGLEESVFLSPSISDESHLEDLEDDEDEEDEEEDSDTSSEDWSLSSMLEATNISPPSPDSLVKRSASMSNTSIKSILKPARSSSISIHSKNIQSSPSHPNLKLSKKASLKHSKSSYLGSKLKINAPAPEKLYASSNSSTKSCRFDSTVLVFETYHPGDYDRAEPEHPPMTGKELEKIYLELRRFKLKEMTIHPNSVHNISLSI</sequence>
<accession>A0A137P1R5</accession>
<feature type="compositionally biased region" description="Polar residues" evidence="1">
    <location>
        <begin position="150"/>
        <end position="166"/>
    </location>
</feature>
<feature type="region of interest" description="Disordered" evidence="1">
    <location>
        <begin position="150"/>
        <end position="174"/>
    </location>
</feature>
<evidence type="ECO:0000313" key="2">
    <source>
        <dbReference type="EMBL" id="KXN69005.1"/>
    </source>
</evidence>
<gene>
    <name evidence="2" type="ORF">CONCODRAFT_79547</name>
</gene>
<dbReference type="AlphaFoldDB" id="A0A137P1R5"/>